<evidence type="ECO:0000313" key="2">
    <source>
        <dbReference type="Ensembl" id="ENSAOCP00000012654.2"/>
    </source>
</evidence>
<dbReference type="Proteomes" id="UP001501940">
    <property type="component" value="Chromosome 3"/>
</dbReference>
<reference evidence="2" key="3">
    <citation type="submission" date="2025-09" db="UniProtKB">
        <authorList>
            <consortium name="Ensembl"/>
        </authorList>
    </citation>
    <scope>IDENTIFICATION</scope>
</reference>
<proteinExistence type="predicted"/>
<evidence type="ECO:0000256" key="1">
    <source>
        <dbReference type="SAM" id="MobiDB-lite"/>
    </source>
</evidence>
<organism evidence="2 3">
    <name type="scientific">Amphiprion ocellaris</name>
    <name type="common">Clown anemonefish</name>
    <dbReference type="NCBI Taxonomy" id="80972"/>
    <lineage>
        <taxon>Eukaryota</taxon>
        <taxon>Metazoa</taxon>
        <taxon>Chordata</taxon>
        <taxon>Craniata</taxon>
        <taxon>Vertebrata</taxon>
        <taxon>Euteleostomi</taxon>
        <taxon>Actinopterygii</taxon>
        <taxon>Neopterygii</taxon>
        <taxon>Teleostei</taxon>
        <taxon>Neoteleostei</taxon>
        <taxon>Acanthomorphata</taxon>
        <taxon>Ovalentaria</taxon>
        <taxon>Pomacentridae</taxon>
        <taxon>Amphiprion</taxon>
    </lineage>
</organism>
<keyword evidence="3" id="KW-1185">Reference proteome</keyword>
<dbReference type="AlphaFoldDB" id="A0A3Q1BJ09"/>
<name>A0A3Q1BJ09_AMPOC</name>
<accession>A0A3Q1BJ09</accession>
<dbReference type="Ensembl" id="ENSAOCT00000020440.2">
    <property type="protein sequence ID" value="ENSAOCP00000012654.2"/>
    <property type="gene ID" value="ENSAOCG00000017154.2"/>
</dbReference>
<sequence>MLPTTATHLERERNNRPEEERYSVSMVVVKTNWLCTVFRLHKTMGRLHSRCPAAKRSCYCGDAVASGGCMCMPVSI</sequence>
<protein>
    <submittedName>
        <fullName evidence="2">Uncharacterized protein</fullName>
    </submittedName>
</protein>
<feature type="compositionally biased region" description="Basic and acidic residues" evidence="1">
    <location>
        <begin position="8"/>
        <end position="20"/>
    </location>
</feature>
<reference evidence="2" key="2">
    <citation type="submission" date="2025-08" db="UniProtKB">
        <authorList>
            <consortium name="Ensembl"/>
        </authorList>
    </citation>
    <scope>IDENTIFICATION</scope>
</reference>
<feature type="region of interest" description="Disordered" evidence="1">
    <location>
        <begin position="1"/>
        <end position="20"/>
    </location>
</feature>
<evidence type="ECO:0000313" key="3">
    <source>
        <dbReference type="Proteomes" id="UP001501940"/>
    </source>
</evidence>
<reference evidence="2 3" key="1">
    <citation type="submission" date="2022-01" db="EMBL/GenBank/DDBJ databases">
        <title>A chromosome-scale genome assembly of the false clownfish, Amphiprion ocellaris.</title>
        <authorList>
            <person name="Ryu T."/>
        </authorList>
    </citation>
    <scope>NUCLEOTIDE SEQUENCE [LARGE SCALE GENOMIC DNA]</scope>
</reference>